<evidence type="ECO:0000256" key="3">
    <source>
        <dbReference type="ARBA" id="ARBA00022448"/>
    </source>
</evidence>
<evidence type="ECO:0000313" key="8">
    <source>
        <dbReference type="Proteomes" id="UP000001595"/>
    </source>
</evidence>
<feature type="domain" description="AP complex mu/sigma subunit" evidence="6">
    <location>
        <begin position="2"/>
        <end position="145"/>
    </location>
</feature>
<keyword evidence="8" id="KW-1185">Reference proteome</keyword>
<dbReference type="Gene3D" id="3.30.450.60">
    <property type="match status" value="1"/>
</dbReference>
<accession>A0A8I5YLJ9</accession>
<dbReference type="InterPro" id="IPR016635">
    <property type="entry name" value="AP_complex_ssu"/>
</dbReference>
<evidence type="ECO:0000256" key="1">
    <source>
        <dbReference type="ARBA" id="ARBA00004184"/>
    </source>
</evidence>
<organism evidence="7 8">
    <name type="scientific">Pongo abelii</name>
    <name type="common">Sumatran orangutan</name>
    <name type="synonym">Pongo pygmaeus abelii</name>
    <dbReference type="NCBI Taxonomy" id="9601"/>
    <lineage>
        <taxon>Eukaryota</taxon>
        <taxon>Metazoa</taxon>
        <taxon>Chordata</taxon>
        <taxon>Craniata</taxon>
        <taxon>Vertebrata</taxon>
        <taxon>Euteleostomi</taxon>
        <taxon>Mammalia</taxon>
        <taxon>Eutheria</taxon>
        <taxon>Euarchontoglires</taxon>
        <taxon>Primates</taxon>
        <taxon>Haplorrhini</taxon>
        <taxon>Catarrhini</taxon>
        <taxon>Hominidae</taxon>
        <taxon>Pongo</taxon>
    </lineage>
</organism>
<evidence type="ECO:0000256" key="4">
    <source>
        <dbReference type="ARBA" id="ARBA00022927"/>
    </source>
</evidence>
<dbReference type="InterPro" id="IPR011012">
    <property type="entry name" value="Longin-like_dom_sf"/>
</dbReference>
<keyword evidence="5" id="KW-0472">Membrane</keyword>
<dbReference type="GO" id="GO:0015031">
    <property type="term" value="P:protein transport"/>
    <property type="evidence" value="ECO:0007669"/>
    <property type="project" value="UniProtKB-KW"/>
</dbReference>
<keyword evidence="3" id="KW-0813">Transport</keyword>
<name>A0A8I5YLJ9_PONAB</name>
<evidence type="ECO:0000259" key="6">
    <source>
        <dbReference type="Pfam" id="PF01217"/>
    </source>
</evidence>
<dbReference type="Proteomes" id="UP000001595">
    <property type="component" value="Chromosome 15"/>
</dbReference>
<sequence length="192" mass="22492">FHHILIYNQMGKSEIIRWFKRFYEETQQREVRLSFLIYIKKDDNIANMLTGNKEIGNSEFALSMRHHAQLIFVFLVEKSRSELNLRRKIKVFLQVISKIFKKISQAERIRQMDRVEQVLRKVVEGTLLLDTDINELLGRLRQENHLNPGGGGFSELRGRVLSALKELNLPSIVNNINLGDRNVFIPNSDKFV</sequence>
<comment type="subcellular location">
    <subcellularLocation>
        <location evidence="1">Endomembrane system</location>
        <topology evidence="1">Peripheral membrane protein</topology>
    </subcellularLocation>
</comment>
<dbReference type="Ensembl" id="ENSPPYT00000052761.1">
    <property type="protein sequence ID" value="ENSPPYP00000032394.1"/>
    <property type="gene ID" value="ENSPPYG00000037279.1"/>
</dbReference>
<dbReference type="Pfam" id="PF01217">
    <property type="entry name" value="Clat_adaptor_s"/>
    <property type="match status" value="1"/>
</dbReference>
<evidence type="ECO:0000256" key="5">
    <source>
        <dbReference type="ARBA" id="ARBA00023136"/>
    </source>
</evidence>
<reference evidence="7 8" key="1">
    <citation type="submission" date="2008-02" db="EMBL/GenBank/DDBJ databases">
        <title>A 6x draft sequence assembly of the Pongo pygmaeus abelii genome.</title>
        <authorList>
            <person name="Wilson R.K."/>
            <person name="Mardis E."/>
        </authorList>
    </citation>
    <scope>NUCLEOTIDE SEQUENCE [LARGE SCALE GENOMIC DNA]</scope>
</reference>
<dbReference type="InterPro" id="IPR022775">
    <property type="entry name" value="AP_mu_sigma_su"/>
</dbReference>
<dbReference type="GO" id="GO:0012505">
    <property type="term" value="C:endomembrane system"/>
    <property type="evidence" value="ECO:0007669"/>
    <property type="project" value="UniProtKB-SubCell"/>
</dbReference>
<evidence type="ECO:0000256" key="2">
    <source>
        <dbReference type="ARBA" id="ARBA00006972"/>
    </source>
</evidence>
<dbReference type="GO" id="GO:0005737">
    <property type="term" value="C:cytoplasm"/>
    <property type="evidence" value="ECO:0007669"/>
    <property type="project" value="UniProtKB-ARBA"/>
</dbReference>
<protein>
    <recommendedName>
        <fullName evidence="6">AP complex mu/sigma subunit domain-containing protein</fullName>
    </recommendedName>
</protein>
<reference evidence="7" key="2">
    <citation type="submission" date="2025-08" db="UniProtKB">
        <authorList>
            <consortium name="Ensembl"/>
        </authorList>
    </citation>
    <scope>IDENTIFICATION</scope>
</reference>
<evidence type="ECO:0000313" key="7">
    <source>
        <dbReference type="Ensembl" id="ENSPPYP00000032394.1"/>
    </source>
</evidence>
<dbReference type="AlphaFoldDB" id="A0A8I5YLJ9"/>
<proteinExistence type="inferred from homology"/>
<reference evidence="7" key="3">
    <citation type="submission" date="2025-09" db="UniProtKB">
        <authorList>
            <consortium name="Ensembl"/>
        </authorList>
    </citation>
    <scope>IDENTIFICATION</scope>
</reference>
<keyword evidence="4" id="KW-0653">Protein transport</keyword>
<dbReference type="SUPFAM" id="SSF64356">
    <property type="entry name" value="SNARE-like"/>
    <property type="match status" value="1"/>
</dbReference>
<dbReference type="PANTHER" id="PTHR11753">
    <property type="entry name" value="ADAPTOR COMPLEXES SMALL SUBUNIT FAMILY"/>
    <property type="match status" value="1"/>
</dbReference>
<comment type="similarity">
    <text evidence="2">Belongs to the adaptor complexes small subunit family.</text>
</comment>